<evidence type="ECO:0000313" key="2">
    <source>
        <dbReference type="EMBL" id="MBP3957144.1"/>
    </source>
</evidence>
<dbReference type="PANTHER" id="PTHR42716:SF1">
    <property type="entry name" value="SLL0471 PROTEIN"/>
    <property type="match status" value="1"/>
</dbReference>
<accession>A0ABS5BTU1</accession>
<dbReference type="InterPro" id="IPR005288">
    <property type="entry name" value="NadB"/>
</dbReference>
<reference evidence="2 3" key="1">
    <citation type="submission" date="2021-04" db="EMBL/GenBank/DDBJ databases">
        <authorList>
            <person name="Ivanova A."/>
        </authorList>
    </citation>
    <scope>NUCLEOTIDE SEQUENCE [LARGE SCALE GENOMIC DNA]</scope>
    <source>
        <strain evidence="2 3">G18</strain>
    </source>
</reference>
<protein>
    <submittedName>
        <fullName evidence="2">FAD-dependent oxidoreductase</fullName>
    </submittedName>
</protein>
<dbReference type="Gene3D" id="3.50.50.60">
    <property type="entry name" value="FAD/NAD(P)-binding domain"/>
    <property type="match status" value="1"/>
</dbReference>
<dbReference type="RefSeq" id="WP_210655931.1">
    <property type="nucleotide sequence ID" value="NZ_JAGKQQ010000001.1"/>
</dbReference>
<proteinExistence type="predicted"/>
<dbReference type="SUPFAM" id="SSF51905">
    <property type="entry name" value="FAD/NAD(P)-binding domain"/>
    <property type="match status" value="1"/>
</dbReference>
<keyword evidence="3" id="KW-1185">Reference proteome</keyword>
<comment type="caution">
    <text evidence="2">The sequence shown here is derived from an EMBL/GenBank/DDBJ whole genome shotgun (WGS) entry which is preliminary data.</text>
</comment>
<dbReference type="EMBL" id="JAGKQQ010000001">
    <property type="protein sequence ID" value="MBP3957144.1"/>
    <property type="molecule type" value="Genomic_DNA"/>
</dbReference>
<dbReference type="Proteomes" id="UP000676565">
    <property type="component" value="Unassembled WGS sequence"/>
</dbReference>
<sequence length="572" mass="63321">MNRRAFLSLSAFTPLAHLLPVYGQMRDPVKQPERELTADLVIFGAGVGGVACAIAAARNGLKVILTEEYDWIGGQLTAQAVPPDEHPWIEEHGSTKTYRAFRTKVRDYYRRAYPLTEDAAKNRLLNPGAGGVSKLCHEPRVALAVLLEMLAPHLTSGRVKLLQPFRAMSAQTDGDTITSVFGRFRTGAPVNLIAPYFADATETGDLLPLAKIEHVTGAESNSDTREPRAPDRAQPDNHQAFTICFAMDHEADKDNTIEKPEGYKQWRDYVPKMTPAWPGNLLSWEMAEPKTLKTRAVGFDPTGPIAKGLNLWTYRRIVAKDNFVDGSGLSDVCLVNWPQNDYWLGNLYGNGKDAWEHQLAGRRLSECLLYWMQTEAPQPGGKKEGWKGLRLRGDVTGTEDGDGLAMAPYIRESRRIKAQFTVTENHVGVDARAKHLSAKPGEFTAEPFKDSVGTGSYRIDLHPSSGGDNYIDVSSLPFQIPLGALIPERVENLLPACKNIGTTHITNGCYRLHPVEWSIGEAVGELVAFCTAKKRVPRQVRKDAKLLLDFQTQLAKAGSDLDWPERIAKTVR</sequence>
<gene>
    <name evidence="2" type="ORF">J8F10_17915</name>
</gene>
<dbReference type="InterPro" id="IPR036188">
    <property type="entry name" value="FAD/NAD-bd_sf"/>
</dbReference>
<feature type="region of interest" description="Disordered" evidence="1">
    <location>
        <begin position="216"/>
        <end position="235"/>
    </location>
</feature>
<evidence type="ECO:0000313" key="3">
    <source>
        <dbReference type="Proteomes" id="UP000676565"/>
    </source>
</evidence>
<name>A0ABS5BTU1_9BACT</name>
<organism evidence="2 3">
    <name type="scientific">Gemmata palustris</name>
    <dbReference type="NCBI Taxonomy" id="2822762"/>
    <lineage>
        <taxon>Bacteria</taxon>
        <taxon>Pseudomonadati</taxon>
        <taxon>Planctomycetota</taxon>
        <taxon>Planctomycetia</taxon>
        <taxon>Gemmatales</taxon>
        <taxon>Gemmataceae</taxon>
        <taxon>Gemmata</taxon>
    </lineage>
</organism>
<dbReference type="PANTHER" id="PTHR42716">
    <property type="entry name" value="L-ASPARTATE OXIDASE"/>
    <property type="match status" value="1"/>
</dbReference>
<evidence type="ECO:0000256" key="1">
    <source>
        <dbReference type="SAM" id="MobiDB-lite"/>
    </source>
</evidence>
<dbReference type="Pfam" id="PF12831">
    <property type="entry name" value="FAD_oxidored"/>
    <property type="match status" value="1"/>
</dbReference>